<feature type="transmembrane region" description="Helical" evidence="1">
    <location>
        <begin position="7"/>
        <end position="24"/>
    </location>
</feature>
<keyword evidence="1" id="KW-0472">Membrane</keyword>
<proteinExistence type="predicted"/>
<name>A0ABY4F2C4_9BACI</name>
<dbReference type="EMBL" id="CP095072">
    <property type="protein sequence ID" value="UOQ50386.1"/>
    <property type="molecule type" value="Genomic_DNA"/>
</dbReference>
<dbReference type="RefSeq" id="WP_244724009.1">
    <property type="nucleotide sequence ID" value="NZ_CP095072.1"/>
</dbReference>
<evidence type="ECO:0008006" key="4">
    <source>
        <dbReference type="Google" id="ProtNLM"/>
    </source>
</evidence>
<evidence type="ECO:0000256" key="1">
    <source>
        <dbReference type="SAM" id="Phobius"/>
    </source>
</evidence>
<dbReference type="Proteomes" id="UP000831782">
    <property type="component" value="Chromosome"/>
</dbReference>
<feature type="transmembrane region" description="Helical" evidence="1">
    <location>
        <begin position="44"/>
        <end position="66"/>
    </location>
</feature>
<protein>
    <recommendedName>
        <fullName evidence="4">YfzA-like protein</fullName>
    </recommendedName>
</protein>
<keyword evidence="1" id="KW-0812">Transmembrane</keyword>
<keyword evidence="1" id="KW-1133">Transmembrane helix</keyword>
<accession>A0ABY4F2C4</accession>
<evidence type="ECO:0000313" key="2">
    <source>
        <dbReference type="EMBL" id="UOQ50386.1"/>
    </source>
</evidence>
<gene>
    <name evidence="2" type="ORF">MUN88_10165</name>
</gene>
<keyword evidence="3" id="KW-1185">Reference proteome</keyword>
<organism evidence="2 3">
    <name type="scientific">Gracilibacillus caseinilyticus</name>
    <dbReference type="NCBI Taxonomy" id="2932256"/>
    <lineage>
        <taxon>Bacteria</taxon>
        <taxon>Bacillati</taxon>
        <taxon>Bacillota</taxon>
        <taxon>Bacilli</taxon>
        <taxon>Bacillales</taxon>
        <taxon>Bacillaceae</taxon>
        <taxon>Gracilibacillus</taxon>
    </lineage>
</organism>
<evidence type="ECO:0000313" key="3">
    <source>
        <dbReference type="Proteomes" id="UP000831782"/>
    </source>
</evidence>
<sequence>MNKLYSHLIKIIITLLLLFGFHEISEMDLPLISDIPFIGMYIQYLYEILMDILFLIAIFLFIKLAYQSIEDLLFKRN</sequence>
<reference evidence="2 3" key="1">
    <citation type="submission" date="2022-04" db="EMBL/GenBank/DDBJ databases">
        <title>Gracilibacillus sp. isolated from saltern.</title>
        <authorList>
            <person name="Won M."/>
            <person name="Lee C.-M."/>
            <person name="Woen H.-Y."/>
            <person name="Kwon S.-W."/>
        </authorList>
    </citation>
    <scope>NUCLEOTIDE SEQUENCE [LARGE SCALE GENOMIC DNA]</scope>
    <source>
        <strain evidence="2 3">SSWR10-1</strain>
    </source>
</reference>